<comment type="caution">
    <text evidence="1">The sequence shown here is derived from an EMBL/GenBank/DDBJ whole genome shotgun (WGS) entry which is preliminary data.</text>
</comment>
<sequence length="227" mass="25451">MGRSMPSWASTWITYMKSRFGSLTSEYPEVLSHFDSIALIHGLSASAESWRRQELHPGEPLPSWLMPIRLLVHKHQELKFCLAIVSTHVDDSGVGVHEAPLELAHETRLDDGPLRSFLDARSVTRKLAILQGLRESYAAGQQNRLALYRRIGGAKYWVLSHISKLCYAGWALDNEKLQAGYDPDAPVEEPCVVQIENGARFVLGRNMFGKLVIRAVRVSSLAPIYQS</sequence>
<reference evidence="1 2" key="1">
    <citation type="submission" date="2018-01" db="EMBL/GenBank/DDBJ databases">
        <title>Harnessing the power of phylogenomics to disentangle the directionality and signatures of interkingdom host jumping in the parasitic fungal genus Tolypocladium.</title>
        <authorList>
            <person name="Quandt C.A."/>
            <person name="Patterson W."/>
            <person name="Spatafora J.W."/>
        </authorList>
    </citation>
    <scope>NUCLEOTIDE SEQUENCE [LARGE SCALE GENOMIC DNA]</scope>
    <source>
        <strain evidence="1 2">NRBC 100945</strain>
    </source>
</reference>
<evidence type="ECO:0000313" key="1">
    <source>
        <dbReference type="EMBL" id="POR31106.1"/>
    </source>
</evidence>
<organism evidence="1 2">
    <name type="scientific">Tolypocladium paradoxum</name>
    <dbReference type="NCBI Taxonomy" id="94208"/>
    <lineage>
        <taxon>Eukaryota</taxon>
        <taxon>Fungi</taxon>
        <taxon>Dikarya</taxon>
        <taxon>Ascomycota</taxon>
        <taxon>Pezizomycotina</taxon>
        <taxon>Sordariomycetes</taxon>
        <taxon>Hypocreomycetidae</taxon>
        <taxon>Hypocreales</taxon>
        <taxon>Ophiocordycipitaceae</taxon>
        <taxon>Tolypocladium</taxon>
    </lineage>
</organism>
<dbReference type="OrthoDB" id="9971601at2759"/>
<protein>
    <submittedName>
        <fullName evidence="1">Uncharacterized protein</fullName>
    </submittedName>
</protein>
<keyword evidence="2" id="KW-1185">Reference proteome</keyword>
<proteinExistence type="predicted"/>
<gene>
    <name evidence="1" type="ORF">TPAR_08671</name>
</gene>
<dbReference type="EMBL" id="PKSG01001104">
    <property type="protein sequence ID" value="POR31106.1"/>
    <property type="molecule type" value="Genomic_DNA"/>
</dbReference>
<evidence type="ECO:0000313" key="2">
    <source>
        <dbReference type="Proteomes" id="UP000237481"/>
    </source>
</evidence>
<dbReference type="AlphaFoldDB" id="A0A2S4KLM8"/>
<name>A0A2S4KLM8_9HYPO</name>
<dbReference type="Proteomes" id="UP000237481">
    <property type="component" value="Unassembled WGS sequence"/>
</dbReference>
<accession>A0A2S4KLM8</accession>